<dbReference type="GO" id="GO:0006164">
    <property type="term" value="P:purine nucleotide biosynthetic process"/>
    <property type="evidence" value="ECO:0007669"/>
    <property type="project" value="TreeGrafter"/>
</dbReference>
<name>A0AAV8XC62_9CUCU</name>
<evidence type="ECO:0000313" key="2">
    <source>
        <dbReference type="Proteomes" id="UP001162162"/>
    </source>
</evidence>
<keyword evidence="2" id="KW-1185">Reference proteome</keyword>
<comment type="caution">
    <text evidence="1">The sequence shown here is derived from an EMBL/GenBank/DDBJ whole genome shotgun (WGS) entry which is preliminary data.</text>
</comment>
<sequence>MTECQYTPENIPKTSFNEKLVKKEDIREIDIMGRGVEALKQIDTELGLAFDEADLLYYTNLFKNLSPTVNTVGTGFFKGKMIVDEVEYEESLIDMIIDTQKHTNPNNVIKFSDNSSSNSKT</sequence>
<reference evidence="1" key="1">
    <citation type="journal article" date="2023" name="Insect Mol. Biol.">
        <title>Genome sequencing provides insights into the evolution of gene families encoding plant cell wall-degrading enzymes in longhorned beetles.</title>
        <authorList>
            <person name="Shin N.R."/>
            <person name="Okamura Y."/>
            <person name="Kirsch R."/>
            <person name="Pauchet Y."/>
        </authorList>
    </citation>
    <scope>NUCLEOTIDE SEQUENCE</scope>
    <source>
        <strain evidence="1">AMC_N1</strain>
    </source>
</reference>
<dbReference type="SUPFAM" id="SSF109736">
    <property type="entry name" value="FGAM synthase PurL, linker domain"/>
    <property type="match status" value="1"/>
</dbReference>
<dbReference type="GO" id="GO:0005737">
    <property type="term" value="C:cytoplasm"/>
    <property type="evidence" value="ECO:0007669"/>
    <property type="project" value="TreeGrafter"/>
</dbReference>
<proteinExistence type="predicted"/>
<dbReference type="AlphaFoldDB" id="A0AAV8XC62"/>
<dbReference type="PANTHER" id="PTHR10099">
    <property type="entry name" value="PHOSPHORIBOSYLFORMYLGLYCINAMIDINE SYNTHASE"/>
    <property type="match status" value="1"/>
</dbReference>
<organism evidence="1 2">
    <name type="scientific">Aromia moschata</name>
    <dbReference type="NCBI Taxonomy" id="1265417"/>
    <lineage>
        <taxon>Eukaryota</taxon>
        <taxon>Metazoa</taxon>
        <taxon>Ecdysozoa</taxon>
        <taxon>Arthropoda</taxon>
        <taxon>Hexapoda</taxon>
        <taxon>Insecta</taxon>
        <taxon>Pterygota</taxon>
        <taxon>Neoptera</taxon>
        <taxon>Endopterygota</taxon>
        <taxon>Coleoptera</taxon>
        <taxon>Polyphaga</taxon>
        <taxon>Cucujiformia</taxon>
        <taxon>Chrysomeloidea</taxon>
        <taxon>Cerambycidae</taxon>
        <taxon>Cerambycinae</taxon>
        <taxon>Callichromatini</taxon>
        <taxon>Aromia</taxon>
    </lineage>
</organism>
<dbReference type="EMBL" id="JAPWTK010000774">
    <property type="protein sequence ID" value="KAJ8936189.1"/>
    <property type="molecule type" value="Genomic_DNA"/>
</dbReference>
<accession>A0AAV8XC62</accession>
<evidence type="ECO:0000313" key="1">
    <source>
        <dbReference type="EMBL" id="KAJ8936189.1"/>
    </source>
</evidence>
<dbReference type="Gene3D" id="1.10.8.750">
    <property type="entry name" value="Phosphoribosylformylglycinamidine synthase, linker domain"/>
    <property type="match status" value="1"/>
</dbReference>
<dbReference type="GO" id="GO:0004642">
    <property type="term" value="F:phosphoribosylformylglycinamidine synthase activity"/>
    <property type="evidence" value="ECO:0007669"/>
    <property type="project" value="TreeGrafter"/>
</dbReference>
<dbReference type="Proteomes" id="UP001162162">
    <property type="component" value="Unassembled WGS sequence"/>
</dbReference>
<dbReference type="PANTHER" id="PTHR10099:SF1">
    <property type="entry name" value="PHOSPHORIBOSYLFORMYLGLYCINAMIDINE SYNTHASE"/>
    <property type="match status" value="1"/>
</dbReference>
<protein>
    <submittedName>
        <fullName evidence="1">Uncharacterized protein</fullName>
    </submittedName>
</protein>
<gene>
    <name evidence="1" type="ORF">NQ318_020934</name>
</gene>